<gene>
    <name evidence="1" type="ORF">GGR21_003428</name>
</gene>
<evidence type="ECO:0008006" key="3">
    <source>
        <dbReference type="Google" id="ProtNLM"/>
    </source>
</evidence>
<comment type="caution">
    <text evidence="1">The sequence shown here is derived from an EMBL/GenBank/DDBJ whole genome shotgun (WGS) entry which is preliminary data.</text>
</comment>
<dbReference type="Gene3D" id="3.30.460.40">
    <property type="match status" value="1"/>
</dbReference>
<evidence type="ECO:0000313" key="2">
    <source>
        <dbReference type="Proteomes" id="UP000555103"/>
    </source>
</evidence>
<dbReference type="AlphaFoldDB" id="A0A840CR35"/>
<name>A0A840CR35_9BACT</name>
<sequence length="155" mass="18218">MIREKIIRTLNEATPGLELLEDDFFVIGASAIILSGIEIGNTNDIDILTSTRDSAKLKKIWNDKIENNPLMKESELFKSDFSRYSFSEMDIEIEGDLLVYKENHWLEVNVHKYVSIEINNLFIKIPTIEEQMRILRLFGREKDMKRLKLMQNTMY</sequence>
<accession>A0A840CR35</accession>
<proteinExistence type="predicted"/>
<dbReference type="EMBL" id="JACIEP010000014">
    <property type="protein sequence ID" value="MBB4037511.1"/>
    <property type="molecule type" value="Genomic_DNA"/>
</dbReference>
<dbReference type="SUPFAM" id="SSF81301">
    <property type="entry name" value="Nucleotidyltransferase"/>
    <property type="match status" value="1"/>
</dbReference>
<protein>
    <recommendedName>
        <fullName evidence="3">Nucleotidyltransferase</fullName>
    </recommendedName>
</protein>
<dbReference type="Proteomes" id="UP000555103">
    <property type="component" value="Unassembled WGS sequence"/>
</dbReference>
<reference evidence="1 2" key="1">
    <citation type="submission" date="2020-08" db="EMBL/GenBank/DDBJ databases">
        <title>Genomic Encyclopedia of Type Strains, Phase IV (KMG-IV): sequencing the most valuable type-strain genomes for metagenomic binning, comparative biology and taxonomic classification.</title>
        <authorList>
            <person name="Goeker M."/>
        </authorList>
    </citation>
    <scope>NUCLEOTIDE SEQUENCE [LARGE SCALE GENOMIC DNA]</scope>
    <source>
        <strain evidence="1 2">DSM 104969</strain>
    </source>
</reference>
<dbReference type="RefSeq" id="WP_246348099.1">
    <property type="nucleotide sequence ID" value="NZ_JACIEP010000014.1"/>
</dbReference>
<keyword evidence="2" id="KW-1185">Reference proteome</keyword>
<dbReference type="InterPro" id="IPR043519">
    <property type="entry name" value="NT_sf"/>
</dbReference>
<evidence type="ECO:0000313" key="1">
    <source>
        <dbReference type="EMBL" id="MBB4037511.1"/>
    </source>
</evidence>
<organism evidence="1 2">
    <name type="scientific">Dysgonomonas hofstadii</name>
    <dbReference type="NCBI Taxonomy" id="637886"/>
    <lineage>
        <taxon>Bacteria</taxon>
        <taxon>Pseudomonadati</taxon>
        <taxon>Bacteroidota</taxon>
        <taxon>Bacteroidia</taxon>
        <taxon>Bacteroidales</taxon>
        <taxon>Dysgonomonadaceae</taxon>
        <taxon>Dysgonomonas</taxon>
    </lineage>
</organism>